<reference evidence="2" key="3">
    <citation type="submission" date="2025-09" db="UniProtKB">
        <authorList>
            <consortium name="Ensembl"/>
        </authorList>
    </citation>
    <scope>IDENTIFICATION</scope>
</reference>
<keyword evidence="1" id="KW-0040">ANK repeat</keyword>
<dbReference type="Ensembl" id="ENSLACT00000024923.1">
    <property type="protein sequence ID" value="ENSLACP00000023170.1"/>
    <property type="gene ID" value="ENSLACG00000022610.1"/>
</dbReference>
<evidence type="ECO:0000313" key="2">
    <source>
        <dbReference type="Ensembl" id="ENSLACP00000023170.1"/>
    </source>
</evidence>
<dbReference type="InterPro" id="IPR002110">
    <property type="entry name" value="Ankyrin_rpt"/>
</dbReference>
<reference evidence="2" key="2">
    <citation type="submission" date="2025-08" db="UniProtKB">
        <authorList>
            <consortium name="Ensembl"/>
        </authorList>
    </citation>
    <scope>IDENTIFICATION</scope>
</reference>
<dbReference type="OMA" id="QENREYW"/>
<proteinExistence type="predicted"/>
<organism evidence="2 3">
    <name type="scientific">Latimeria chalumnae</name>
    <name type="common">Coelacanth</name>
    <dbReference type="NCBI Taxonomy" id="7897"/>
    <lineage>
        <taxon>Eukaryota</taxon>
        <taxon>Metazoa</taxon>
        <taxon>Chordata</taxon>
        <taxon>Craniata</taxon>
        <taxon>Vertebrata</taxon>
        <taxon>Euteleostomi</taxon>
        <taxon>Coelacanthiformes</taxon>
        <taxon>Coelacanthidae</taxon>
        <taxon>Latimeria</taxon>
    </lineage>
</organism>
<accession>M3XKB4</accession>
<dbReference type="AlphaFoldDB" id="M3XKB4"/>
<evidence type="ECO:0000313" key="3">
    <source>
        <dbReference type="Proteomes" id="UP000008672"/>
    </source>
</evidence>
<dbReference type="PROSITE" id="PS50088">
    <property type="entry name" value="ANK_REPEAT"/>
    <property type="match status" value="1"/>
</dbReference>
<reference evidence="3" key="1">
    <citation type="submission" date="2011-08" db="EMBL/GenBank/DDBJ databases">
        <title>The draft genome of Latimeria chalumnae.</title>
        <authorList>
            <person name="Di Palma F."/>
            <person name="Alfoldi J."/>
            <person name="Johnson J."/>
            <person name="Berlin A."/>
            <person name="Gnerre S."/>
            <person name="Jaffe D."/>
            <person name="MacCallum I."/>
            <person name="Young S."/>
            <person name="Walker B.J."/>
            <person name="Lander E."/>
            <person name="Lindblad-Toh K."/>
        </authorList>
    </citation>
    <scope>NUCLEOTIDE SEQUENCE [LARGE SCALE GENOMIC DNA]</scope>
    <source>
        <strain evidence="3">Wild caught</strain>
    </source>
</reference>
<feature type="repeat" description="ANK" evidence="1">
    <location>
        <begin position="37"/>
        <end position="69"/>
    </location>
</feature>
<dbReference type="Pfam" id="PF13606">
    <property type="entry name" value="Ank_3"/>
    <property type="match status" value="1"/>
</dbReference>
<name>M3XKB4_LATCH</name>
<dbReference type="Gene3D" id="1.25.40.20">
    <property type="entry name" value="Ankyrin repeat-containing domain"/>
    <property type="match status" value="1"/>
</dbReference>
<dbReference type="InParanoid" id="M3XKB4"/>
<dbReference type="InterPro" id="IPR036770">
    <property type="entry name" value="Ankyrin_rpt-contain_sf"/>
</dbReference>
<keyword evidence="3" id="KW-1185">Reference proteome</keyword>
<dbReference type="EMBL" id="AFYH01221470">
    <property type="status" value="NOT_ANNOTATED_CDS"/>
    <property type="molecule type" value="Genomic_DNA"/>
</dbReference>
<dbReference type="STRING" id="7897.ENSLACP00000023170"/>
<dbReference type="Proteomes" id="UP000008672">
    <property type="component" value="Unassembled WGS sequence"/>
</dbReference>
<dbReference type="SUPFAM" id="SSF48403">
    <property type="entry name" value="Ankyrin repeat"/>
    <property type="match status" value="1"/>
</dbReference>
<dbReference type="HOGENOM" id="CLU_1510108_0_0_1"/>
<evidence type="ECO:0000256" key="1">
    <source>
        <dbReference type="PROSITE-ProRule" id="PRU00023"/>
    </source>
</evidence>
<protein>
    <submittedName>
        <fullName evidence="2">Zgc:112001</fullName>
    </submittedName>
</protein>
<dbReference type="eggNOG" id="KOG0504">
    <property type="taxonomic scope" value="Eukaryota"/>
</dbReference>
<dbReference type="GeneTree" id="ENSGT00940000164440"/>
<sequence length="178" mass="20189">MAIRYDRTEILRLILDAAQRLPSPASYINKKGTFLNYNGTPLHLACGLQRPEPVLLLLGYGASPVLTNNPDSLTPLDILLQKMQACEDKKEAGQLCLEHLLRFIPEPRFQMVVALLERPEFWMPLLGEEMFGYLVGRVPASLYQRALQTVLHCLPPARFFQSIQELPLPHALKQELTN</sequence>